<feature type="non-terminal residue" evidence="3">
    <location>
        <position position="1"/>
    </location>
</feature>
<feature type="domain" description="DUF2345" evidence="1">
    <location>
        <begin position="136"/>
        <end position="281"/>
    </location>
</feature>
<evidence type="ECO:0000313" key="3">
    <source>
        <dbReference type="EMBL" id="TDG20265.1"/>
    </source>
</evidence>
<dbReference type="InterPro" id="IPR028244">
    <property type="entry name" value="T6SS_Rhs_Vgr_dom"/>
</dbReference>
<dbReference type="Pfam" id="PF13296">
    <property type="entry name" value="T6SS_Vgr"/>
    <property type="match status" value="1"/>
</dbReference>
<name>A0A4R5M4Z5_9BURK</name>
<evidence type="ECO:0000259" key="2">
    <source>
        <dbReference type="Pfam" id="PF13296"/>
    </source>
</evidence>
<evidence type="ECO:0000313" key="4">
    <source>
        <dbReference type="Proteomes" id="UP000295722"/>
    </source>
</evidence>
<keyword evidence="4" id="KW-1185">Reference proteome</keyword>
<evidence type="ECO:0000259" key="1">
    <source>
        <dbReference type="Pfam" id="PF10106"/>
    </source>
</evidence>
<protein>
    <submittedName>
        <fullName evidence="3">DUF2345 domain-containing protein</fullName>
    </submittedName>
</protein>
<proteinExistence type="predicted"/>
<dbReference type="RefSeq" id="WP_133198017.1">
    <property type="nucleotide sequence ID" value="NZ_SMRP01000017.1"/>
</dbReference>
<accession>A0A4R5M4Z5</accession>
<sequence length="383" mass="40699">TNHLALDDTENRQQAQLASDHAKSSLSLGYITRIEGNAGRQDARGEGFELRSDKNGVLRAALGLLLTSWGRAGGAGKVKELAETIARLTQGRDFQEKMGDVAHRNGAQDTTGHQRDVAKEIKEANAALRGDGGTPSNDFPEFENPDIAISSAANLHATAEGTTHLASERHTAISAGGNVAIASAHSLLVSVFEKISLYAQKAITLITPGRIRIESRTDELDLIAQKAISILSAQDEIRLTARCIVLNGGGTQVTLGSDGILGYTNGKFLVHAGSHATDDPKDVPVQSPITDIGKAKVVDHYVLPDDGSGFAMAQQRYRIKLDDGQLIEGISGAHGETSLAMGQRMQIAELQLLRPDGTVFANHQPMLTKAVDSAFNSQGDMQA</sequence>
<dbReference type="InterPro" id="IPR018769">
    <property type="entry name" value="VgrG2_DUF2345"/>
</dbReference>
<reference evidence="3 4" key="1">
    <citation type="submission" date="2019-03" db="EMBL/GenBank/DDBJ databases">
        <title>Paraburkholderia sp. 4M-K11, isolated from subtropical forest soil.</title>
        <authorList>
            <person name="Gao Z.-H."/>
            <person name="Qiu L.-H."/>
        </authorList>
    </citation>
    <scope>NUCLEOTIDE SEQUENCE [LARGE SCALE GENOMIC DNA]</scope>
    <source>
        <strain evidence="3 4">4M-K11</strain>
    </source>
</reference>
<organism evidence="3 4">
    <name type="scientific">Paraburkholderia silviterrae</name>
    <dbReference type="NCBI Taxonomy" id="2528715"/>
    <lineage>
        <taxon>Bacteria</taxon>
        <taxon>Pseudomonadati</taxon>
        <taxon>Pseudomonadota</taxon>
        <taxon>Betaproteobacteria</taxon>
        <taxon>Burkholderiales</taxon>
        <taxon>Burkholderiaceae</taxon>
        <taxon>Paraburkholderia</taxon>
    </lineage>
</organism>
<dbReference type="EMBL" id="SMRP01000017">
    <property type="protein sequence ID" value="TDG20265.1"/>
    <property type="molecule type" value="Genomic_DNA"/>
</dbReference>
<dbReference type="AlphaFoldDB" id="A0A4R5M4Z5"/>
<dbReference type="OrthoDB" id="1907165at2"/>
<dbReference type="Proteomes" id="UP000295722">
    <property type="component" value="Unassembled WGS sequence"/>
</dbReference>
<feature type="domain" description="Putative type VI secretion system Rhs element associated Vgr" evidence="2">
    <location>
        <begin position="2"/>
        <end position="102"/>
    </location>
</feature>
<dbReference type="Pfam" id="PF10106">
    <property type="entry name" value="DUF2345"/>
    <property type="match status" value="1"/>
</dbReference>
<comment type="caution">
    <text evidence="3">The sequence shown here is derived from an EMBL/GenBank/DDBJ whole genome shotgun (WGS) entry which is preliminary data.</text>
</comment>
<gene>
    <name evidence="3" type="ORF">EYW47_27645</name>
</gene>